<dbReference type="OrthoDB" id="9784823at2"/>
<dbReference type="GO" id="GO:0009007">
    <property type="term" value="F:site-specific DNA-methyltransferase (adenine-specific) activity"/>
    <property type="evidence" value="ECO:0007669"/>
    <property type="project" value="UniProtKB-EC"/>
</dbReference>
<dbReference type="InterPro" id="IPR029063">
    <property type="entry name" value="SAM-dependent_MTases_sf"/>
</dbReference>
<reference evidence="7 8" key="1">
    <citation type="journal article" date="2008" name="PLoS Genet.">
        <title>Complete genome sequence of the complex carbohydrate-degrading marine bacterium, Saccharophagus degradans strain 2-40 T.</title>
        <authorList>
            <person name="Weiner R.M."/>
            <person name="Taylor L.E.II."/>
            <person name="Henrissat B."/>
            <person name="Hauser L."/>
            <person name="Land M."/>
            <person name="Coutinho P.M."/>
            <person name="Rancurel C."/>
            <person name="Saunders E.H."/>
            <person name="Longmire A.G."/>
            <person name="Zhang H."/>
            <person name="Bayer E.A."/>
            <person name="Gilbert H.J."/>
            <person name="Larimer F."/>
            <person name="Zhulin I.B."/>
            <person name="Ekborg N.A."/>
            <person name="Lamed R."/>
            <person name="Richardson P.M."/>
            <person name="Borovok I."/>
            <person name="Hutcheson S."/>
        </authorList>
    </citation>
    <scope>NUCLEOTIDE SEQUENCE [LARGE SCALE GENOMIC DNA]</scope>
    <source>
        <strain evidence="8">2-40 / ATCC 43961 / DSM 17024</strain>
    </source>
</reference>
<comment type="catalytic activity">
    <reaction evidence="5">
        <text>a 2'-deoxyadenosine in DNA + S-adenosyl-L-methionine = an N(6)-methyl-2'-deoxyadenosine in DNA + S-adenosyl-L-homocysteine + H(+)</text>
        <dbReference type="Rhea" id="RHEA:15197"/>
        <dbReference type="Rhea" id="RHEA-COMP:12418"/>
        <dbReference type="Rhea" id="RHEA-COMP:12419"/>
        <dbReference type="ChEBI" id="CHEBI:15378"/>
        <dbReference type="ChEBI" id="CHEBI:57856"/>
        <dbReference type="ChEBI" id="CHEBI:59789"/>
        <dbReference type="ChEBI" id="CHEBI:90615"/>
        <dbReference type="ChEBI" id="CHEBI:90616"/>
        <dbReference type="EC" id="2.1.1.72"/>
    </reaction>
</comment>
<dbReference type="eggNOG" id="COG0286">
    <property type="taxonomic scope" value="Bacteria"/>
</dbReference>
<dbReference type="Pfam" id="PF07669">
    <property type="entry name" value="Eco57I"/>
    <property type="match status" value="1"/>
</dbReference>
<dbReference type="PANTHER" id="PTHR33841:SF1">
    <property type="entry name" value="DNA METHYLTRANSFERASE A"/>
    <property type="match status" value="1"/>
</dbReference>
<keyword evidence="3" id="KW-0808">Transferase</keyword>
<dbReference type="InterPro" id="IPR050953">
    <property type="entry name" value="N4_N6_ade-DNA_methylase"/>
</dbReference>
<evidence type="ECO:0000313" key="7">
    <source>
        <dbReference type="EMBL" id="ABD82016.1"/>
    </source>
</evidence>
<dbReference type="REBASE" id="15044">
    <property type="entry name" value="Sde240ORF2756P"/>
</dbReference>
<name>Q21H13_SACD2</name>
<keyword evidence="4" id="KW-0949">S-adenosyl-L-methionine</keyword>
<evidence type="ECO:0000256" key="3">
    <source>
        <dbReference type="ARBA" id="ARBA00022679"/>
    </source>
</evidence>
<dbReference type="GO" id="GO:0032259">
    <property type="term" value="P:methylation"/>
    <property type="evidence" value="ECO:0007669"/>
    <property type="project" value="UniProtKB-KW"/>
</dbReference>
<dbReference type="EC" id="2.1.1.72" evidence="1"/>
<dbReference type="KEGG" id="sde:Sde_2756"/>
<proteinExistence type="predicted"/>
<gene>
    <name evidence="7" type="ordered locus">Sde_2756</name>
</gene>
<dbReference type="eggNOG" id="COG1002">
    <property type="taxonomic scope" value="Bacteria"/>
</dbReference>
<keyword evidence="2" id="KW-0489">Methyltransferase</keyword>
<dbReference type="HOGENOM" id="CLU_008940_0_0_6"/>
<dbReference type="Gene3D" id="3.40.50.150">
    <property type="entry name" value="Vaccinia Virus protein VP39"/>
    <property type="match status" value="1"/>
</dbReference>
<dbReference type="SUPFAM" id="SSF53335">
    <property type="entry name" value="S-adenosyl-L-methionine-dependent methyltransferases"/>
    <property type="match status" value="1"/>
</dbReference>
<dbReference type="PRINTS" id="PR00507">
    <property type="entry name" value="N12N6MTFRASE"/>
</dbReference>
<dbReference type="Proteomes" id="UP000001947">
    <property type="component" value="Chromosome"/>
</dbReference>
<keyword evidence="8" id="KW-1185">Reference proteome</keyword>
<dbReference type="RefSeq" id="WP_011469233.1">
    <property type="nucleotide sequence ID" value="NC_007912.1"/>
</dbReference>
<accession>Q21H13</accession>
<evidence type="ECO:0000256" key="4">
    <source>
        <dbReference type="ARBA" id="ARBA00022691"/>
    </source>
</evidence>
<sequence>MNHLQPLDKKLRSQLENTVKKARDIAEEAALAVLEQLGVGEKTKPNYLDAAQQNLRVRLRAHARSLGDARKPDGEQSIERLQEEVAYEHWHRMLFARFLAENNLLMYPDPDEPVAITLEECEDLAADEGAANGWELAGRYASQMLPQIFRVDSPVFELKLAPNHQLDLEKLLISLPTEVFTASDSLGWVYQFWQANNKERINKSEVKIGARELPAVTQLFTEPYMVSFLLDNSLGAWWAARRLSEDHLKNASSEEELRQKAAIDGVPLEYLRFVKNEAGVWEPASGKFEAWPNELSELSTLDPSCGSGHFLVAAFNMLVPLRMEFEQLNAEQAVDAVLRENIHGLELDQRCVELAAFAIAISAWKYPNAGGYRTLPEVQVACSGLAINAAKEEWKQLAAHMGGKQNLSIALDWLHDNLKNAPVLGSLMNPAKSKAAGLVSWQELSEALDKALANDEAEVAQTNEQHENAVVAQGMAKAAKLLASQYQWVITNVPYLARGKQEDTLKDFIEQHYPAGKNDLATAFLDRCLEFCVKGGTSSIVLPQNWLFLTSYKKFREKLLTQDTWHLIARLGPGAFETISGEVVKAILINLSRGNSAGESGGLFGAAEHSQLIRGVDVSEPRTAAEKAEQLITVVVKSVEQAKQLENPDARVALESSLEGELIEKYGYSHHGLTSGDTPRMKFAHWEICDTSAIWIPFQSTVRDSEHYGGNESILRWDNGEGPILELQGARKDGTGAWGKHGILISQMGVLPVTFYTKSAFDNNTAVFVPNNENEIPAIWCYCSSTEYNEAVRQLDQKMSVTSATLAKVPFDLDHWTKVAEEKYPNGLPKPYTDDPTQWIFHGHPCGSVVWDETQKWTAHGALRTDESVLHIAVARLLGYRWPAELDASMELADEQREWVKRCEALLPLADDDGIVCIPAVRGEALAYDRLINLLAAAYGDAWTPSTINQLLSSVGYAGKTLDAWLRDKFFEQHVKLFQNRPFIWHIWDGLNDGFAVLINYHKFDQKLLETLIYTYLGDWIKRQKDEINAGVDGAQERLAAAEALRKRLIKILEGEAPLDIFVRWKPLEQQAIGWNPDLNDGIRLNIRPFILVDDVKVKGAGVLRHKIPSIKWTKDRGADVESAPWYHLGPHYGGKEGDRINEHHLSLAEKKAAREQLSESS</sequence>
<feature type="domain" description="Type II methyltransferase M.TaqI-like" evidence="6">
    <location>
        <begin position="340"/>
        <end position="569"/>
    </location>
</feature>
<evidence type="ECO:0000256" key="5">
    <source>
        <dbReference type="ARBA" id="ARBA00047942"/>
    </source>
</evidence>
<evidence type="ECO:0000313" key="8">
    <source>
        <dbReference type="Proteomes" id="UP000001947"/>
    </source>
</evidence>
<organism evidence="7 8">
    <name type="scientific">Saccharophagus degradans (strain 2-40 / ATCC 43961 / DSM 17024)</name>
    <dbReference type="NCBI Taxonomy" id="203122"/>
    <lineage>
        <taxon>Bacteria</taxon>
        <taxon>Pseudomonadati</taxon>
        <taxon>Pseudomonadota</taxon>
        <taxon>Gammaproteobacteria</taxon>
        <taxon>Cellvibrionales</taxon>
        <taxon>Cellvibrionaceae</taxon>
        <taxon>Saccharophagus</taxon>
    </lineage>
</organism>
<dbReference type="AlphaFoldDB" id="Q21H13"/>
<evidence type="ECO:0000256" key="1">
    <source>
        <dbReference type="ARBA" id="ARBA00011900"/>
    </source>
</evidence>
<evidence type="ECO:0000259" key="6">
    <source>
        <dbReference type="Pfam" id="PF07669"/>
    </source>
</evidence>
<dbReference type="GO" id="GO:0006304">
    <property type="term" value="P:DNA modification"/>
    <property type="evidence" value="ECO:0007669"/>
    <property type="project" value="InterPro"/>
</dbReference>
<protein>
    <recommendedName>
        <fullName evidence="1">site-specific DNA-methyltransferase (adenine-specific)</fullName>
        <ecNumber evidence="1">2.1.1.72</ecNumber>
    </recommendedName>
</protein>
<evidence type="ECO:0000256" key="2">
    <source>
        <dbReference type="ARBA" id="ARBA00022603"/>
    </source>
</evidence>
<dbReference type="GeneID" id="98614413"/>
<dbReference type="EMBL" id="CP000282">
    <property type="protein sequence ID" value="ABD82016.1"/>
    <property type="molecule type" value="Genomic_DNA"/>
</dbReference>
<dbReference type="InterPro" id="IPR011639">
    <property type="entry name" value="MethylTrfase_TaqI-like_dom"/>
</dbReference>
<dbReference type="PANTHER" id="PTHR33841">
    <property type="entry name" value="DNA METHYLTRANSFERASE YEEA-RELATED"/>
    <property type="match status" value="1"/>
</dbReference>
<dbReference type="STRING" id="203122.Sde_2756"/>